<dbReference type="InterPro" id="IPR000488">
    <property type="entry name" value="Death_dom"/>
</dbReference>
<evidence type="ECO:0000259" key="2">
    <source>
        <dbReference type="Pfam" id="PF00531"/>
    </source>
</evidence>
<feature type="region of interest" description="Disordered" evidence="1">
    <location>
        <begin position="117"/>
        <end position="144"/>
    </location>
</feature>
<accession>A0A5N5SUZ4</accession>
<dbReference type="GO" id="GO:0007165">
    <property type="term" value="P:signal transduction"/>
    <property type="evidence" value="ECO:0007669"/>
    <property type="project" value="InterPro"/>
</dbReference>
<dbReference type="EMBL" id="SEYY01019661">
    <property type="protein sequence ID" value="KAB7498034.1"/>
    <property type="molecule type" value="Genomic_DNA"/>
</dbReference>
<protein>
    <recommendedName>
        <fullName evidence="2">Death domain-containing protein</fullName>
    </recommendedName>
</protein>
<organism evidence="3 4">
    <name type="scientific">Armadillidium nasatum</name>
    <dbReference type="NCBI Taxonomy" id="96803"/>
    <lineage>
        <taxon>Eukaryota</taxon>
        <taxon>Metazoa</taxon>
        <taxon>Ecdysozoa</taxon>
        <taxon>Arthropoda</taxon>
        <taxon>Crustacea</taxon>
        <taxon>Multicrustacea</taxon>
        <taxon>Malacostraca</taxon>
        <taxon>Eumalacostraca</taxon>
        <taxon>Peracarida</taxon>
        <taxon>Isopoda</taxon>
        <taxon>Oniscidea</taxon>
        <taxon>Crinocheta</taxon>
        <taxon>Armadillidiidae</taxon>
        <taxon>Armadillidium</taxon>
    </lineage>
</organism>
<dbReference type="Proteomes" id="UP000326759">
    <property type="component" value="Unassembled WGS sequence"/>
</dbReference>
<name>A0A5N5SUZ4_9CRUS</name>
<sequence>MGFSVLELSEMKRAERCGDSPTDRLLQHWGRKNNTILNLYCLLYSLEHFQAMNVLLPFVPKEYHYERLHEDLVMKSNSTPKAEEDSVRVATPQPLPKPDPKLLLDLRIMNGNVERASGTRSEVVNRSSNRTECAGPSPTGAKAKVPQHYPREAVNENSEPLQAVKILNTEITLGRQDYEEYKSIEDNLQVNHSKATPKKVVEEDFKPKVCLIHKMN</sequence>
<reference evidence="3 4" key="1">
    <citation type="journal article" date="2019" name="PLoS Biol.">
        <title>Sex chromosomes control vertical transmission of feminizing Wolbachia symbionts in an isopod.</title>
        <authorList>
            <person name="Becking T."/>
            <person name="Chebbi M.A."/>
            <person name="Giraud I."/>
            <person name="Moumen B."/>
            <person name="Laverre T."/>
            <person name="Caubet Y."/>
            <person name="Peccoud J."/>
            <person name="Gilbert C."/>
            <person name="Cordaux R."/>
        </authorList>
    </citation>
    <scope>NUCLEOTIDE SEQUENCE [LARGE SCALE GENOMIC DNA]</scope>
    <source>
        <strain evidence="3">ANa2</strain>
        <tissue evidence="3">Whole body excluding digestive tract and cuticle</tissue>
    </source>
</reference>
<evidence type="ECO:0000313" key="3">
    <source>
        <dbReference type="EMBL" id="KAB7498034.1"/>
    </source>
</evidence>
<feature type="domain" description="Death" evidence="2">
    <location>
        <begin position="1"/>
        <end position="55"/>
    </location>
</feature>
<dbReference type="Gene3D" id="1.10.533.10">
    <property type="entry name" value="Death Domain, Fas"/>
    <property type="match status" value="1"/>
</dbReference>
<proteinExistence type="predicted"/>
<feature type="compositionally biased region" description="Polar residues" evidence="1">
    <location>
        <begin position="118"/>
        <end position="131"/>
    </location>
</feature>
<keyword evidence="4" id="KW-1185">Reference proteome</keyword>
<evidence type="ECO:0000256" key="1">
    <source>
        <dbReference type="SAM" id="MobiDB-lite"/>
    </source>
</evidence>
<dbReference type="OrthoDB" id="6381377at2759"/>
<dbReference type="Pfam" id="PF00531">
    <property type="entry name" value="Death"/>
    <property type="match status" value="1"/>
</dbReference>
<comment type="caution">
    <text evidence="3">The sequence shown here is derived from an EMBL/GenBank/DDBJ whole genome shotgun (WGS) entry which is preliminary data.</text>
</comment>
<gene>
    <name evidence="3" type="ORF">Anas_09203</name>
</gene>
<dbReference type="SUPFAM" id="SSF47986">
    <property type="entry name" value="DEATH domain"/>
    <property type="match status" value="1"/>
</dbReference>
<feature type="region of interest" description="Disordered" evidence="1">
    <location>
        <begin position="77"/>
        <end position="100"/>
    </location>
</feature>
<evidence type="ECO:0000313" key="4">
    <source>
        <dbReference type="Proteomes" id="UP000326759"/>
    </source>
</evidence>
<dbReference type="AlphaFoldDB" id="A0A5N5SUZ4"/>
<dbReference type="InterPro" id="IPR011029">
    <property type="entry name" value="DEATH-like_dom_sf"/>
</dbReference>